<name>A0AAN7PI44_9COLE</name>
<organism evidence="1 2">
    <name type="scientific">Aquatica leii</name>
    <dbReference type="NCBI Taxonomy" id="1421715"/>
    <lineage>
        <taxon>Eukaryota</taxon>
        <taxon>Metazoa</taxon>
        <taxon>Ecdysozoa</taxon>
        <taxon>Arthropoda</taxon>
        <taxon>Hexapoda</taxon>
        <taxon>Insecta</taxon>
        <taxon>Pterygota</taxon>
        <taxon>Neoptera</taxon>
        <taxon>Endopterygota</taxon>
        <taxon>Coleoptera</taxon>
        <taxon>Polyphaga</taxon>
        <taxon>Elateriformia</taxon>
        <taxon>Elateroidea</taxon>
        <taxon>Lampyridae</taxon>
        <taxon>Luciolinae</taxon>
        <taxon>Aquatica</taxon>
    </lineage>
</organism>
<reference evidence="2" key="1">
    <citation type="submission" date="2023-01" db="EMBL/GenBank/DDBJ databases">
        <title>Key to firefly adult light organ development and bioluminescence: homeobox transcription factors regulate luciferase expression and transportation to peroxisome.</title>
        <authorList>
            <person name="Fu X."/>
        </authorList>
    </citation>
    <scope>NUCLEOTIDE SEQUENCE [LARGE SCALE GENOMIC DNA]</scope>
</reference>
<comment type="caution">
    <text evidence="1">The sequence shown here is derived from an EMBL/GenBank/DDBJ whole genome shotgun (WGS) entry which is preliminary data.</text>
</comment>
<protein>
    <recommendedName>
        <fullName evidence="3">Zinc finger PHD-type domain-containing protein</fullName>
    </recommendedName>
</protein>
<sequence>MPRKYIKKLGSTRKFQYDPVYMERAVAVVANGRMSIRRASEMYATPTIRRFMRPLSLYYKDEIRKWLRSHPGKVAQLFDVSSLFSQAFLNAANMRRAIKGLEKSGIWPPNLNIFTDNDFLPAETTDIPLENPAERTTQETPTAAVALIPFIETLEDFPISAINSLPVSEIPENAQPSYIRVDTVPSTKTLQIHPIPVTDNFPIQENLLVSTSDENVASPVRIHVSPKPGCSWMSDSPRMGRESEESSEDEDAICLYCLDLYSKSTEGWCSCSICEKWAHLSCAGLDSDDDESVLISELCQ</sequence>
<proteinExistence type="predicted"/>
<dbReference type="Gene3D" id="3.30.40.10">
    <property type="entry name" value="Zinc/RING finger domain, C3HC4 (zinc finger)"/>
    <property type="match status" value="1"/>
</dbReference>
<accession>A0AAN7PI44</accession>
<evidence type="ECO:0008006" key="3">
    <source>
        <dbReference type="Google" id="ProtNLM"/>
    </source>
</evidence>
<gene>
    <name evidence="1" type="ORF">RN001_004260</name>
</gene>
<keyword evidence="2" id="KW-1185">Reference proteome</keyword>
<dbReference type="SUPFAM" id="SSF57903">
    <property type="entry name" value="FYVE/PHD zinc finger"/>
    <property type="match status" value="1"/>
</dbReference>
<dbReference type="InterPro" id="IPR013083">
    <property type="entry name" value="Znf_RING/FYVE/PHD"/>
</dbReference>
<dbReference type="AlphaFoldDB" id="A0AAN7PI44"/>
<evidence type="ECO:0000313" key="2">
    <source>
        <dbReference type="Proteomes" id="UP001353858"/>
    </source>
</evidence>
<dbReference type="Proteomes" id="UP001353858">
    <property type="component" value="Unassembled WGS sequence"/>
</dbReference>
<dbReference type="EMBL" id="JARPUR010000002">
    <property type="protein sequence ID" value="KAK4880941.1"/>
    <property type="molecule type" value="Genomic_DNA"/>
</dbReference>
<evidence type="ECO:0000313" key="1">
    <source>
        <dbReference type="EMBL" id="KAK4880941.1"/>
    </source>
</evidence>
<dbReference type="InterPro" id="IPR011011">
    <property type="entry name" value="Znf_FYVE_PHD"/>
</dbReference>